<evidence type="ECO:0008006" key="3">
    <source>
        <dbReference type="Google" id="ProtNLM"/>
    </source>
</evidence>
<dbReference type="EMBL" id="JAPFFF010000015">
    <property type="protein sequence ID" value="KAK8867140.1"/>
    <property type="molecule type" value="Genomic_DNA"/>
</dbReference>
<dbReference type="SUPFAM" id="SSF49785">
    <property type="entry name" value="Galactose-binding domain-like"/>
    <property type="match status" value="1"/>
</dbReference>
<dbReference type="InterPro" id="IPR008979">
    <property type="entry name" value="Galactose-bd-like_sf"/>
</dbReference>
<comment type="caution">
    <text evidence="1">The sequence shown here is derived from an EMBL/GenBank/DDBJ whole genome shotgun (WGS) entry which is preliminary data.</text>
</comment>
<proteinExistence type="predicted"/>
<reference evidence="1 2" key="1">
    <citation type="submission" date="2024-04" db="EMBL/GenBank/DDBJ databases">
        <title>Tritrichomonas musculus Genome.</title>
        <authorList>
            <person name="Alves-Ferreira E."/>
            <person name="Grigg M."/>
            <person name="Lorenzi H."/>
            <person name="Galac M."/>
        </authorList>
    </citation>
    <scope>NUCLEOTIDE SEQUENCE [LARGE SCALE GENOMIC DNA]</scope>
    <source>
        <strain evidence="1 2">EAF2021</strain>
    </source>
</reference>
<sequence>MLGDFTLNFDEIKEIPFDKYENNFTFNVNGKIYKTNRVIADFLSPTIRNYHFNDQSFEEFTINTSVKDDSCDYFLDFLNLCKFDHIKLDSPHMTQYLEYFSQLGNTKEYLRLQPQYFEGLTIDNIVDRLKFIPQSLTSNDGFSKMISFAAKKFEKIPKEDLKELKLDIIEDIIKNPALKLYNEDGLLQFILELYEKDIKYSILFEYVQFNNVSKEVFKKFIEQFNIEYLNSKIWESICQCHPAQKKTATTSKRYKLRDLFEIIEINHSKENELNGIMHFLTEKTKGNIHDNQTIEITSNSVHGIHFQPRNLVDYANKNNFYASKDELLVSVCFDFKDKEIQLSSYSIKGLNENNCLNNWVLEVSNDKKKWIEIDRRENDTTLNGRNIVANFVNKQKKKFYKYVQIRQIGTNSTMNYSTNIMAIEFFGKLKMPK</sequence>
<protein>
    <recommendedName>
        <fullName evidence="3">BTB domain-containing protein</fullName>
    </recommendedName>
</protein>
<organism evidence="1 2">
    <name type="scientific">Tritrichomonas musculus</name>
    <dbReference type="NCBI Taxonomy" id="1915356"/>
    <lineage>
        <taxon>Eukaryota</taxon>
        <taxon>Metamonada</taxon>
        <taxon>Parabasalia</taxon>
        <taxon>Tritrichomonadida</taxon>
        <taxon>Tritrichomonadidae</taxon>
        <taxon>Tritrichomonas</taxon>
    </lineage>
</organism>
<dbReference type="Gene3D" id="2.60.120.260">
    <property type="entry name" value="Galactose-binding domain-like"/>
    <property type="match status" value="1"/>
</dbReference>
<keyword evidence="2" id="KW-1185">Reference proteome</keyword>
<name>A0ABR2IQB3_9EUKA</name>
<evidence type="ECO:0000313" key="1">
    <source>
        <dbReference type="EMBL" id="KAK8867140.1"/>
    </source>
</evidence>
<dbReference type="Proteomes" id="UP001470230">
    <property type="component" value="Unassembled WGS sequence"/>
</dbReference>
<evidence type="ECO:0000313" key="2">
    <source>
        <dbReference type="Proteomes" id="UP001470230"/>
    </source>
</evidence>
<gene>
    <name evidence="1" type="ORF">M9Y10_010114</name>
</gene>
<accession>A0ABR2IQB3</accession>